<gene>
    <name evidence="1" type="ORF">GTP45_12725</name>
</gene>
<accession>A0A7X4GQC0</accession>
<protein>
    <recommendedName>
        <fullName evidence="3">PilN domain-containing protein</fullName>
    </recommendedName>
</protein>
<evidence type="ECO:0008006" key="3">
    <source>
        <dbReference type="Google" id="ProtNLM"/>
    </source>
</evidence>
<comment type="caution">
    <text evidence="1">The sequence shown here is derived from an EMBL/GenBank/DDBJ whole genome shotgun (WGS) entry which is preliminary data.</text>
</comment>
<dbReference type="EMBL" id="WWCK01000004">
    <property type="protein sequence ID" value="MYM67693.1"/>
    <property type="molecule type" value="Genomic_DNA"/>
</dbReference>
<evidence type="ECO:0000313" key="1">
    <source>
        <dbReference type="EMBL" id="MYM67693.1"/>
    </source>
</evidence>
<reference evidence="1 2" key="1">
    <citation type="submission" date="2019-12" db="EMBL/GenBank/DDBJ databases">
        <title>Novel species isolated from a subtropical stream in China.</title>
        <authorList>
            <person name="Lu H."/>
        </authorList>
    </citation>
    <scope>NUCLEOTIDE SEQUENCE [LARGE SCALE GENOMIC DNA]</scope>
    <source>
        <strain evidence="1 2">FT55W</strain>
    </source>
</reference>
<organism evidence="1 2">
    <name type="scientific">Duganella rivi</name>
    <dbReference type="NCBI Taxonomy" id="2666083"/>
    <lineage>
        <taxon>Bacteria</taxon>
        <taxon>Pseudomonadati</taxon>
        <taxon>Pseudomonadota</taxon>
        <taxon>Betaproteobacteria</taxon>
        <taxon>Burkholderiales</taxon>
        <taxon>Oxalobacteraceae</taxon>
        <taxon>Telluria group</taxon>
        <taxon>Duganella</taxon>
    </lineage>
</organism>
<dbReference type="Proteomes" id="UP000450012">
    <property type="component" value="Unassembled WGS sequence"/>
</dbReference>
<keyword evidence="2" id="KW-1185">Reference proteome</keyword>
<sequence length="171" mass="19632">MSQFHKVLAPWPRYTRWVWLLCALLAAGAIVVAVDAYRLGAQAAADQEHLAQLHKLAKPKVQPKLSRSELEEQKRWASLRAEKAFDWYPVFVALERSSEADIELLEFEPDKAGRRIVLRGEARNTEALRDYLERLSVQNAFAEVYLAHEKTKLRDGFVTLSFEIRARISTP</sequence>
<dbReference type="AlphaFoldDB" id="A0A7X4GQC0"/>
<proteinExistence type="predicted"/>
<evidence type="ECO:0000313" key="2">
    <source>
        <dbReference type="Proteomes" id="UP000450012"/>
    </source>
</evidence>
<dbReference type="RefSeq" id="WP_161014269.1">
    <property type="nucleotide sequence ID" value="NZ_WWCK01000004.1"/>
</dbReference>
<name>A0A7X4GQC0_9BURK</name>